<evidence type="ECO:0000313" key="4">
    <source>
        <dbReference type="Proteomes" id="UP000033101"/>
    </source>
</evidence>
<accession>A0A0E3SFE1</accession>
<dbReference type="GeneID" id="24831758"/>
<proteinExistence type="predicted"/>
<evidence type="ECO:0000259" key="1">
    <source>
        <dbReference type="Pfam" id="PF04256"/>
    </source>
</evidence>
<dbReference type="EMBL" id="CP009516">
    <property type="protein sequence ID" value="AKB78957.1"/>
    <property type="molecule type" value="Genomic_DNA"/>
</dbReference>
<dbReference type="OrthoDB" id="60095at2157"/>
<organism evidence="3 4">
    <name type="scientific">Methanosarcina horonobensis HB-1 = JCM 15518</name>
    <dbReference type="NCBI Taxonomy" id="1434110"/>
    <lineage>
        <taxon>Archaea</taxon>
        <taxon>Methanobacteriati</taxon>
        <taxon>Methanobacteriota</taxon>
        <taxon>Stenosarchaea group</taxon>
        <taxon>Methanomicrobia</taxon>
        <taxon>Methanosarcinales</taxon>
        <taxon>Methanosarcinaceae</taxon>
        <taxon>Methanosarcina</taxon>
    </lineage>
</organism>
<dbReference type="STRING" id="1434110.MSHOH_2474"/>
<dbReference type="RefSeq" id="WP_048140287.1">
    <property type="nucleotide sequence ID" value="NZ_CP009516.1"/>
</dbReference>
<evidence type="ECO:0000313" key="3">
    <source>
        <dbReference type="EMBL" id="AKB78957.1"/>
    </source>
</evidence>
<dbReference type="PATRIC" id="fig|1434110.4.peg.3183"/>
<dbReference type="KEGG" id="mhor:MSHOH_2474"/>
<evidence type="ECO:0008006" key="5">
    <source>
        <dbReference type="Google" id="ProtNLM"/>
    </source>
</evidence>
<name>A0A0E3SFE1_9EURY</name>
<evidence type="ECO:0000259" key="2">
    <source>
        <dbReference type="Pfam" id="PF18481"/>
    </source>
</evidence>
<dbReference type="Proteomes" id="UP000033101">
    <property type="component" value="Chromosome"/>
</dbReference>
<gene>
    <name evidence="3" type="ORF">MSHOH_2474</name>
</gene>
<keyword evidence="4" id="KW-1185">Reference proteome</keyword>
<dbReference type="InterPro" id="IPR007368">
    <property type="entry name" value="DUF434"/>
</dbReference>
<dbReference type="Pfam" id="PF18481">
    <property type="entry name" value="DUF5616"/>
    <property type="match status" value="1"/>
</dbReference>
<dbReference type="AlphaFoldDB" id="A0A0E3SFE1"/>
<reference evidence="3 4" key="1">
    <citation type="submission" date="2014-07" db="EMBL/GenBank/DDBJ databases">
        <title>Methanogenic archaea and the global carbon cycle.</title>
        <authorList>
            <person name="Henriksen J.R."/>
            <person name="Luke J."/>
            <person name="Reinhart S."/>
            <person name="Benedict M.N."/>
            <person name="Youngblut N.D."/>
            <person name="Metcalf M.E."/>
            <person name="Whitaker R.J."/>
            <person name="Metcalf W.W."/>
        </authorList>
    </citation>
    <scope>NUCLEOTIDE SEQUENCE [LARGE SCALE GENOMIC DNA]</scope>
    <source>
        <strain evidence="3 4">HB-1</strain>
    </source>
</reference>
<sequence>MQESSATFPEPDMKEKLLKPARDIRSILRWGYPKFATIRFVAEHSQLSAEERNILTRVIMPPEKVVSRIRKKIACDGIRNRDLHLDGYNVLLSVDSLLKNEPLWFCDDGYIRDTRYYFSKTSQAEDIEEALDSVLEFLSEASPKSITFLLDSQISRSGELASFIRRKLEEYGIRGEARTSKTVDFDLKTEGGDPKKNLVVATSDGIVIDSVLQVLDIPACLMEKTGIEPIRLY</sequence>
<dbReference type="HOGENOM" id="CLU_102155_0_0_2"/>
<dbReference type="InterPro" id="IPR041652">
    <property type="entry name" value="DUF5616"/>
</dbReference>
<feature type="domain" description="DUF434" evidence="1">
    <location>
        <begin position="16"/>
        <end position="71"/>
    </location>
</feature>
<protein>
    <recommendedName>
        <fullName evidence="5">DUF434 domain-containing protein</fullName>
    </recommendedName>
</protein>
<dbReference type="PANTHER" id="PTHR42252">
    <property type="entry name" value="DUF5616 DOMAIN-CONTAINING PROTEIN"/>
    <property type="match status" value="1"/>
</dbReference>
<dbReference type="PANTHER" id="PTHR42252:SF1">
    <property type="entry name" value="DUF434 DOMAIN-CONTAINING PROTEIN"/>
    <property type="match status" value="1"/>
</dbReference>
<feature type="domain" description="DUF5616" evidence="2">
    <location>
        <begin position="76"/>
        <end position="220"/>
    </location>
</feature>
<dbReference type="Pfam" id="PF04256">
    <property type="entry name" value="DUF434"/>
    <property type="match status" value="1"/>
</dbReference>